<feature type="domain" description="Flagellin N-terminal" evidence="4">
    <location>
        <begin position="4"/>
        <end position="137"/>
    </location>
</feature>
<comment type="subcellular location">
    <subcellularLocation>
        <location evidence="1">Bacterial flagellum</location>
    </subcellularLocation>
</comment>
<evidence type="ECO:0000313" key="6">
    <source>
        <dbReference type="EMBL" id="BCG48894.1"/>
    </source>
</evidence>
<accession>A0A6S6MAZ1</accession>
<evidence type="ECO:0000256" key="3">
    <source>
        <dbReference type="ARBA" id="ARBA00023143"/>
    </source>
</evidence>
<dbReference type="NCBIfam" id="TIGR02550">
    <property type="entry name" value="flagell_flgL"/>
    <property type="match status" value="1"/>
</dbReference>
<dbReference type="PANTHER" id="PTHR42792:SF1">
    <property type="entry name" value="FLAGELLAR HOOK-ASSOCIATED PROTEIN 3"/>
    <property type="match status" value="1"/>
</dbReference>
<dbReference type="EMBL" id="AP023213">
    <property type="protein sequence ID" value="BCG48894.1"/>
    <property type="molecule type" value="Genomic_DNA"/>
</dbReference>
<dbReference type="InterPro" id="IPR001492">
    <property type="entry name" value="Flagellin"/>
</dbReference>
<organism evidence="6 7">
    <name type="scientific">Citrifermentans bremense</name>
    <dbReference type="NCBI Taxonomy" id="60035"/>
    <lineage>
        <taxon>Bacteria</taxon>
        <taxon>Pseudomonadati</taxon>
        <taxon>Thermodesulfobacteriota</taxon>
        <taxon>Desulfuromonadia</taxon>
        <taxon>Geobacterales</taxon>
        <taxon>Geobacteraceae</taxon>
        <taxon>Citrifermentans</taxon>
    </lineage>
</organism>
<dbReference type="Proteomes" id="UP000515472">
    <property type="component" value="Chromosome"/>
</dbReference>
<keyword evidence="3" id="KW-0975">Bacterial flagellum</keyword>
<comment type="similarity">
    <text evidence="2">Belongs to the bacterial flagellin family.</text>
</comment>
<proteinExistence type="inferred from homology"/>
<dbReference type="AlphaFoldDB" id="A0A6S6MAZ1"/>
<evidence type="ECO:0000256" key="1">
    <source>
        <dbReference type="ARBA" id="ARBA00004365"/>
    </source>
</evidence>
<dbReference type="InterPro" id="IPR046358">
    <property type="entry name" value="Flagellin_C"/>
</dbReference>
<name>A0A6S6MAZ1_9BACT</name>
<dbReference type="Pfam" id="PF00700">
    <property type="entry name" value="Flagellin_C"/>
    <property type="match status" value="1"/>
</dbReference>
<gene>
    <name evidence="6" type="ORF">GEOBRER4_n3789</name>
</gene>
<dbReference type="GO" id="GO:0071973">
    <property type="term" value="P:bacterial-type flagellum-dependent cell motility"/>
    <property type="evidence" value="ECO:0007669"/>
    <property type="project" value="InterPro"/>
</dbReference>
<dbReference type="Pfam" id="PF00669">
    <property type="entry name" value="Flagellin_N"/>
    <property type="match status" value="1"/>
</dbReference>
<reference evidence="6 7" key="1">
    <citation type="submission" date="2020-06" db="EMBL/GenBank/DDBJ databases">
        <title>Interaction of electrochemicaly active bacteria, Geobacter bremensis R4 on different carbon anode.</title>
        <authorList>
            <person name="Meng L."/>
            <person name="Yoshida N."/>
        </authorList>
    </citation>
    <scope>NUCLEOTIDE SEQUENCE [LARGE SCALE GENOMIC DNA]</scope>
    <source>
        <strain evidence="6 7">R4</strain>
    </source>
</reference>
<dbReference type="GO" id="GO:0009424">
    <property type="term" value="C:bacterial-type flagellum hook"/>
    <property type="evidence" value="ECO:0007669"/>
    <property type="project" value="InterPro"/>
</dbReference>
<dbReference type="PANTHER" id="PTHR42792">
    <property type="entry name" value="FLAGELLIN"/>
    <property type="match status" value="1"/>
</dbReference>
<dbReference type="SUPFAM" id="SSF64518">
    <property type="entry name" value="Phase 1 flagellin"/>
    <property type="match status" value="1"/>
</dbReference>
<evidence type="ECO:0000256" key="2">
    <source>
        <dbReference type="ARBA" id="ARBA00005709"/>
    </source>
</evidence>
<evidence type="ECO:0000259" key="4">
    <source>
        <dbReference type="Pfam" id="PF00669"/>
    </source>
</evidence>
<dbReference type="KEGG" id="gbn:GEOBRER4_36440"/>
<sequence length="299" mass="31585">MRVTQNTSANQVLASLQTILKRQQMLQQQAATGVKINNPGDDPVATQQVLHLKSLSAAGDQFTRNITNATSTLTVVESAMSSMGDVLVRAKELAIAMSNDTYNAESQAAAAKEFDQLRSQVISVGNTEFNGKFIFGGFKNDTAPFDLTTGAFNGTNDETKVEIARGSFLSTSYSGETLVSGGSPPGSTGVNIVGIFDNIATALASNNSAGVRAELENLDAAQAQVMAGRAEIGSRMNRLTSANSVNDDMKLSITQVVAGLQDVDYAQVLSDLTKQQNAFQTAVASSAKISQISLLDYLR</sequence>
<feature type="domain" description="Flagellin C-terminal" evidence="5">
    <location>
        <begin position="215"/>
        <end position="298"/>
    </location>
</feature>
<dbReference type="InterPro" id="IPR001029">
    <property type="entry name" value="Flagellin_N"/>
</dbReference>
<dbReference type="GO" id="GO:0005198">
    <property type="term" value="F:structural molecule activity"/>
    <property type="evidence" value="ECO:0007669"/>
    <property type="project" value="InterPro"/>
</dbReference>
<evidence type="ECO:0000313" key="7">
    <source>
        <dbReference type="Proteomes" id="UP000515472"/>
    </source>
</evidence>
<protein>
    <submittedName>
        <fullName evidence="6">Uncharacterized protein</fullName>
    </submittedName>
</protein>
<dbReference type="InterPro" id="IPR013384">
    <property type="entry name" value="Flagell_FlgL"/>
</dbReference>
<dbReference type="Gene3D" id="1.20.1330.10">
    <property type="entry name" value="f41 fragment of flagellin, N-terminal domain"/>
    <property type="match status" value="1"/>
</dbReference>
<keyword evidence="7" id="KW-1185">Reference proteome</keyword>
<dbReference type="RefSeq" id="WP_185243499.1">
    <property type="nucleotide sequence ID" value="NZ_AP023213.1"/>
</dbReference>
<evidence type="ECO:0000259" key="5">
    <source>
        <dbReference type="Pfam" id="PF00700"/>
    </source>
</evidence>